<dbReference type="Proteomes" id="UP000479710">
    <property type="component" value="Unassembled WGS sequence"/>
</dbReference>
<name>A0A6G1CKN8_9ORYZ</name>
<evidence type="ECO:0000313" key="1">
    <source>
        <dbReference type="EMBL" id="KAF0900716.1"/>
    </source>
</evidence>
<dbReference type="AlphaFoldDB" id="A0A6G1CKN8"/>
<dbReference type="OrthoDB" id="1910266at2759"/>
<comment type="caution">
    <text evidence="1">The sequence shown here is derived from an EMBL/GenBank/DDBJ whole genome shotgun (WGS) entry which is preliminary data.</text>
</comment>
<keyword evidence="2" id="KW-1185">Reference proteome</keyword>
<dbReference type="EMBL" id="SPHZ02000009">
    <property type="protein sequence ID" value="KAF0900716.1"/>
    <property type="molecule type" value="Genomic_DNA"/>
</dbReference>
<organism evidence="1 2">
    <name type="scientific">Oryza meyeriana var. granulata</name>
    <dbReference type="NCBI Taxonomy" id="110450"/>
    <lineage>
        <taxon>Eukaryota</taxon>
        <taxon>Viridiplantae</taxon>
        <taxon>Streptophyta</taxon>
        <taxon>Embryophyta</taxon>
        <taxon>Tracheophyta</taxon>
        <taxon>Spermatophyta</taxon>
        <taxon>Magnoliopsida</taxon>
        <taxon>Liliopsida</taxon>
        <taxon>Poales</taxon>
        <taxon>Poaceae</taxon>
        <taxon>BOP clade</taxon>
        <taxon>Oryzoideae</taxon>
        <taxon>Oryzeae</taxon>
        <taxon>Oryzinae</taxon>
        <taxon>Oryza</taxon>
        <taxon>Oryza meyeriana</taxon>
    </lineage>
</organism>
<sequence>MSLATVVWSIDWNLIRASDRTEVRKGVKSRTDSTGEALHRLTDLQVESMESRARMEEQERA</sequence>
<proteinExistence type="predicted"/>
<evidence type="ECO:0000313" key="2">
    <source>
        <dbReference type="Proteomes" id="UP000479710"/>
    </source>
</evidence>
<gene>
    <name evidence="1" type="ORF">E2562_034772</name>
</gene>
<accession>A0A6G1CKN8</accession>
<reference evidence="1 2" key="1">
    <citation type="submission" date="2019-11" db="EMBL/GenBank/DDBJ databases">
        <title>Whole genome sequence of Oryza granulata.</title>
        <authorList>
            <person name="Li W."/>
        </authorList>
    </citation>
    <scope>NUCLEOTIDE SEQUENCE [LARGE SCALE GENOMIC DNA]</scope>
    <source>
        <strain evidence="2">cv. Menghai</strain>
        <tissue evidence="1">Leaf</tissue>
    </source>
</reference>
<protein>
    <submittedName>
        <fullName evidence="1">Uncharacterized protein</fullName>
    </submittedName>
</protein>